<evidence type="ECO:0000259" key="1">
    <source>
        <dbReference type="PROSITE" id="PS51186"/>
    </source>
</evidence>
<dbReference type="PROSITE" id="PS51186">
    <property type="entry name" value="GNAT"/>
    <property type="match status" value="1"/>
</dbReference>
<evidence type="ECO:0000313" key="2">
    <source>
        <dbReference type="EMBL" id="GAA1978200.1"/>
    </source>
</evidence>
<dbReference type="InterPro" id="IPR051908">
    <property type="entry name" value="Ribosomal_N-acetyltransferase"/>
</dbReference>
<dbReference type="InterPro" id="IPR016181">
    <property type="entry name" value="Acyl_CoA_acyltransferase"/>
</dbReference>
<dbReference type="Pfam" id="PF13302">
    <property type="entry name" value="Acetyltransf_3"/>
    <property type="match status" value="1"/>
</dbReference>
<name>A0ABP5DG41_9ACTN</name>
<dbReference type="RefSeq" id="WP_344658936.1">
    <property type="nucleotide sequence ID" value="NZ_BAAAQM010000024.1"/>
</dbReference>
<proteinExistence type="predicted"/>
<organism evidence="2 3">
    <name type="scientific">Catenulispora subtropica</name>
    <dbReference type="NCBI Taxonomy" id="450798"/>
    <lineage>
        <taxon>Bacteria</taxon>
        <taxon>Bacillati</taxon>
        <taxon>Actinomycetota</taxon>
        <taxon>Actinomycetes</taxon>
        <taxon>Catenulisporales</taxon>
        <taxon>Catenulisporaceae</taxon>
        <taxon>Catenulispora</taxon>
    </lineage>
</organism>
<evidence type="ECO:0000313" key="3">
    <source>
        <dbReference type="Proteomes" id="UP001499854"/>
    </source>
</evidence>
<dbReference type="EMBL" id="BAAAQM010000024">
    <property type="protein sequence ID" value="GAA1978200.1"/>
    <property type="molecule type" value="Genomic_DNA"/>
</dbReference>
<sequence>MTSLAALRPILEDDLPTLERFLIDPEEVGPFEWHGFADPGRWRKRWAVNGLLDDDGGQLLVVSDRDVLGFVAWRKIITARGSFCWNIGIALLAEHRGKGHGTTAQRLLVQYLFAHTQVARIEAGTNVANFAEQRALEKVGFTREGVMRSHAFGGGRWHDTVLYSILRDEAEARYP</sequence>
<accession>A0ABP5DG41</accession>
<keyword evidence="3" id="KW-1185">Reference proteome</keyword>
<dbReference type="PANTHER" id="PTHR43441">
    <property type="entry name" value="RIBOSOMAL-PROTEIN-SERINE ACETYLTRANSFERASE"/>
    <property type="match status" value="1"/>
</dbReference>
<dbReference type="Proteomes" id="UP001499854">
    <property type="component" value="Unassembled WGS sequence"/>
</dbReference>
<dbReference type="SUPFAM" id="SSF55729">
    <property type="entry name" value="Acyl-CoA N-acyltransferases (Nat)"/>
    <property type="match status" value="1"/>
</dbReference>
<gene>
    <name evidence="2" type="ORF">GCM10009838_43750</name>
</gene>
<feature type="domain" description="N-acetyltransferase" evidence="1">
    <location>
        <begin position="5"/>
        <end position="168"/>
    </location>
</feature>
<reference evidence="3" key="1">
    <citation type="journal article" date="2019" name="Int. J. Syst. Evol. Microbiol.">
        <title>The Global Catalogue of Microorganisms (GCM) 10K type strain sequencing project: providing services to taxonomists for standard genome sequencing and annotation.</title>
        <authorList>
            <consortium name="The Broad Institute Genomics Platform"/>
            <consortium name="The Broad Institute Genome Sequencing Center for Infectious Disease"/>
            <person name="Wu L."/>
            <person name="Ma J."/>
        </authorList>
    </citation>
    <scope>NUCLEOTIDE SEQUENCE [LARGE SCALE GENOMIC DNA]</scope>
    <source>
        <strain evidence="3">JCM 16013</strain>
    </source>
</reference>
<comment type="caution">
    <text evidence="2">The sequence shown here is derived from an EMBL/GenBank/DDBJ whole genome shotgun (WGS) entry which is preliminary data.</text>
</comment>
<protein>
    <submittedName>
        <fullName evidence="2">GNAT family protein</fullName>
    </submittedName>
</protein>
<dbReference type="Gene3D" id="3.40.630.30">
    <property type="match status" value="1"/>
</dbReference>
<dbReference type="InterPro" id="IPR000182">
    <property type="entry name" value="GNAT_dom"/>
</dbReference>
<dbReference type="PANTHER" id="PTHR43441:SF6">
    <property type="entry name" value="N-ACETYLTRANSFERASE DOMAIN-CONTAINING PROTEIN"/>
    <property type="match status" value="1"/>
</dbReference>